<dbReference type="PRINTS" id="PR00368">
    <property type="entry name" value="FADPNR"/>
</dbReference>
<dbReference type="RefSeq" id="WP_002700105.1">
    <property type="nucleotide sequence ID" value="NZ_AAWS01000029.1"/>
</dbReference>
<dbReference type="AlphaFoldDB" id="A1ZRW5"/>
<dbReference type="PANTHER" id="PTHR48105">
    <property type="entry name" value="THIOREDOXIN REDUCTASE 1-RELATED-RELATED"/>
    <property type="match status" value="1"/>
</dbReference>
<dbReference type="GO" id="GO:0016491">
    <property type="term" value="F:oxidoreductase activity"/>
    <property type="evidence" value="ECO:0007669"/>
    <property type="project" value="UniProtKB-KW"/>
</dbReference>
<keyword evidence="1" id="KW-0285">Flavoprotein</keyword>
<keyword evidence="2" id="KW-0560">Oxidoreductase</keyword>
<dbReference type="eggNOG" id="COG0492">
    <property type="taxonomic scope" value="Bacteria"/>
</dbReference>
<name>A1ZRW5_MICM2</name>
<proteinExistence type="predicted"/>
<evidence type="ECO:0000256" key="1">
    <source>
        <dbReference type="ARBA" id="ARBA00022630"/>
    </source>
</evidence>
<evidence type="ECO:0000313" key="3">
    <source>
        <dbReference type="EMBL" id="EAY26853.1"/>
    </source>
</evidence>
<dbReference type="InterPro" id="IPR036188">
    <property type="entry name" value="FAD/NAD-bd_sf"/>
</dbReference>
<dbReference type="PRINTS" id="PR00469">
    <property type="entry name" value="PNDRDTASEII"/>
</dbReference>
<evidence type="ECO:0000313" key="4">
    <source>
        <dbReference type="Proteomes" id="UP000004095"/>
    </source>
</evidence>
<dbReference type="Gene3D" id="3.50.50.60">
    <property type="entry name" value="FAD/NAD(P)-binding domain"/>
    <property type="match status" value="2"/>
</dbReference>
<dbReference type="InterPro" id="IPR050097">
    <property type="entry name" value="Ferredoxin-NADP_redctase_2"/>
</dbReference>
<protein>
    <submittedName>
        <fullName evidence="3">Thioredoxin reductase</fullName>
    </submittedName>
</protein>
<accession>A1ZRW5</accession>
<reference evidence="3 4" key="1">
    <citation type="submission" date="2007-01" db="EMBL/GenBank/DDBJ databases">
        <authorList>
            <person name="Haygood M."/>
            <person name="Podell S."/>
            <person name="Anderson C."/>
            <person name="Hopkinson B."/>
            <person name="Roe K."/>
            <person name="Barbeau K."/>
            <person name="Gaasterland T."/>
            <person name="Ferriera S."/>
            <person name="Johnson J."/>
            <person name="Kravitz S."/>
            <person name="Beeson K."/>
            <person name="Sutton G."/>
            <person name="Rogers Y.-H."/>
            <person name="Friedman R."/>
            <person name="Frazier M."/>
            <person name="Venter J.C."/>
        </authorList>
    </citation>
    <scope>NUCLEOTIDE SEQUENCE [LARGE SCALE GENOMIC DNA]</scope>
    <source>
        <strain evidence="3 4">ATCC 23134</strain>
    </source>
</reference>
<dbReference type="Proteomes" id="UP000004095">
    <property type="component" value="Unassembled WGS sequence"/>
</dbReference>
<organism evidence="3 4">
    <name type="scientific">Microscilla marina ATCC 23134</name>
    <dbReference type="NCBI Taxonomy" id="313606"/>
    <lineage>
        <taxon>Bacteria</taxon>
        <taxon>Pseudomonadati</taxon>
        <taxon>Bacteroidota</taxon>
        <taxon>Cytophagia</taxon>
        <taxon>Cytophagales</taxon>
        <taxon>Microscillaceae</taxon>
        <taxon>Microscilla</taxon>
    </lineage>
</organism>
<comment type="caution">
    <text evidence="3">The sequence shown here is derived from an EMBL/GenBank/DDBJ whole genome shotgun (WGS) entry which is preliminary data.</text>
</comment>
<dbReference type="Pfam" id="PF13738">
    <property type="entry name" value="Pyr_redox_3"/>
    <property type="match status" value="1"/>
</dbReference>
<dbReference type="OrthoDB" id="9778740at2"/>
<dbReference type="NCBIfam" id="TIGR04018">
    <property type="entry name" value="Bthiol_YpdA"/>
    <property type="match status" value="1"/>
</dbReference>
<dbReference type="InterPro" id="IPR023856">
    <property type="entry name" value="Bdr"/>
</dbReference>
<evidence type="ECO:0000256" key="2">
    <source>
        <dbReference type="ARBA" id="ARBA00023002"/>
    </source>
</evidence>
<keyword evidence="4" id="KW-1185">Reference proteome</keyword>
<gene>
    <name evidence="3" type="ORF">M23134_04803</name>
</gene>
<dbReference type="SUPFAM" id="SSF51905">
    <property type="entry name" value="FAD/NAD(P)-binding domain"/>
    <property type="match status" value="1"/>
</dbReference>
<dbReference type="EMBL" id="AAWS01000029">
    <property type="protein sequence ID" value="EAY26853.1"/>
    <property type="molecule type" value="Genomic_DNA"/>
</dbReference>
<sequence length="328" mass="37381">MNNKVYDLIIIGGGPCGLACGIAAQKENLDYLIIEKGSLTESIRMYPRNMHFFSTTANIAIGDIPFAASGRKASRVEALQYYRAVSEYYALQTQLYTEVINVKKTNQLFEIHTSRNEPLQARHVVVATGYFGLPRQLNIPGENLPHVTHYYEEAFQYVHQKVVMVGGGNSAVEAALDLYHHGVDLTMVVRKDDFKRTAKYWLIPDLRNRIKEGKIKVKFYTEIEKIEQDWVWLRNHQTSTVEKYPANFVVLLIGYTPDGHFLQKIGLKLNERMVPEFDPNTFETNVPGLYVAGTVQCGIHTEKIFIENGRHHGTNIVQHIKSKVLVNK</sequence>